<feature type="domain" description="LysM" evidence="4">
    <location>
        <begin position="25"/>
        <end position="68"/>
    </location>
</feature>
<dbReference type="InterPro" id="IPR018392">
    <property type="entry name" value="LysM"/>
</dbReference>
<dbReference type="Gene3D" id="3.10.350.10">
    <property type="entry name" value="LysM domain"/>
    <property type="match status" value="2"/>
</dbReference>
<dbReference type="InterPro" id="IPR051933">
    <property type="entry name" value="Resuscitation_pf_RpfB"/>
</dbReference>
<evidence type="ECO:0000256" key="1">
    <source>
        <dbReference type="ARBA" id="ARBA00022729"/>
    </source>
</evidence>
<dbReference type="Pfam" id="PF06725">
    <property type="entry name" value="3D"/>
    <property type="match status" value="1"/>
</dbReference>
<proteinExistence type="predicted"/>
<feature type="domain" description="LysM" evidence="4">
    <location>
        <begin position="73"/>
        <end position="116"/>
    </location>
</feature>
<dbReference type="CDD" id="cd00118">
    <property type="entry name" value="LysM"/>
    <property type="match status" value="2"/>
</dbReference>
<accession>A0ABW2UZD2</accession>
<evidence type="ECO:0000313" key="5">
    <source>
        <dbReference type="EMBL" id="MFC7747905.1"/>
    </source>
</evidence>
<evidence type="ECO:0000256" key="2">
    <source>
        <dbReference type="SAM" id="MobiDB-lite"/>
    </source>
</evidence>
<dbReference type="EMBL" id="JBHTGR010000056">
    <property type="protein sequence ID" value="MFC7747905.1"/>
    <property type="molecule type" value="Genomic_DNA"/>
</dbReference>
<evidence type="ECO:0000313" key="6">
    <source>
        <dbReference type="Proteomes" id="UP001596620"/>
    </source>
</evidence>
<evidence type="ECO:0000259" key="4">
    <source>
        <dbReference type="PROSITE" id="PS51782"/>
    </source>
</evidence>
<dbReference type="SUPFAM" id="SSF50685">
    <property type="entry name" value="Barwin-like endoglucanases"/>
    <property type="match status" value="1"/>
</dbReference>
<feature type="compositionally biased region" description="Polar residues" evidence="2">
    <location>
        <begin position="129"/>
        <end position="148"/>
    </location>
</feature>
<dbReference type="SUPFAM" id="SSF54106">
    <property type="entry name" value="LysM domain"/>
    <property type="match status" value="2"/>
</dbReference>
<dbReference type="Pfam" id="PF01476">
    <property type="entry name" value="LysM"/>
    <property type="match status" value="2"/>
</dbReference>
<feature type="signal peptide" evidence="3">
    <location>
        <begin position="1"/>
        <end position="24"/>
    </location>
</feature>
<reference evidence="6" key="1">
    <citation type="journal article" date="2019" name="Int. J. Syst. Evol. Microbiol.">
        <title>The Global Catalogue of Microorganisms (GCM) 10K type strain sequencing project: providing services to taxonomists for standard genome sequencing and annotation.</title>
        <authorList>
            <consortium name="The Broad Institute Genomics Platform"/>
            <consortium name="The Broad Institute Genome Sequencing Center for Infectious Disease"/>
            <person name="Wu L."/>
            <person name="Ma J."/>
        </authorList>
    </citation>
    <scope>NUCLEOTIDE SEQUENCE [LARGE SCALE GENOMIC DNA]</scope>
    <source>
        <strain evidence="6">JCM 30234</strain>
    </source>
</reference>
<feature type="compositionally biased region" description="Low complexity" evidence="2">
    <location>
        <begin position="159"/>
        <end position="171"/>
    </location>
</feature>
<dbReference type="RefSeq" id="WP_382360462.1">
    <property type="nucleotide sequence ID" value="NZ_JBHTGR010000056.1"/>
</dbReference>
<sequence length="269" mass="28534">MKKMVASIATGVILAGATMTTASAADYDVEKGDNLWGIAQDHDTTVNELVDINDLKTTIIQPKQTLNINEDNETYTVEKGDTLYAISHEFDVTVADLKEWNDLDSDIIQIGQGLHINGTAVNQDEEVKSASTNQNASAQTNETEQAQASKSDKTKDNQKSSQSNQKSSQNKPDGKTVSVTATAYTADCDGCSGITATGVNLNANPNKKVIAVDPDVIPLGTEVYVEGYGRATAADTGGAINGNKIDVHVASESKANNWGVQNVNVTILN</sequence>
<gene>
    <name evidence="5" type="ORF">ACFQU8_11970</name>
</gene>
<organism evidence="5 6">
    <name type="scientific">Lentibacillus kimchii</name>
    <dbReference type="NCBI Taxonomy" id="1542911"/>
    <lineage>
        <taxon>Bacteria</taxon>
        <taxon>Bacillati</taxon>
        <taxon>Bacillota</taxon>
        <taxon>Bacilli</taxon>
        <taxon>Bacillales</taxon>
        <taxon>Bacillaceae</taxon>
        <taxon>Lentibacillus</taxon>
    </lineage>
</organism>
<dbReference type="InterPro" id="IPR010611">
    <property type="entry name" value="3D_dom"/>
</dbReference>
<keyword evidence="6" id="KW-1185">Reference proteome</keyword>
<comment type="caution">
    <text evidence="5">The sequence shown here is derived from an EMBL/GenBank/DDBJ whole genome shotgun (WGS) entry which is preliminary data.</text>
</comment>
<feature type="chain" id="PRO_5046754024" evidence="3">
    <location>
        <begin position="25"/>
        <end position="269"/>
    </location>
</feature>
<dbReference type="PANTHER" id="PTHR39160">
    <property type="entry name" value="CELL WALL-BINDING PROTEIN YOCH"/>
    <property type="match status" value="1"/>
</dbReference>
<keyword evidence="1 3" id="KW-0732">Signal</keyword>
<dbReference type="InterPro" id="IPR036779">
    <property type="entry name" value="LysM_dom_sf"/>
</dbReference>
<protein>
    <submittedName>
        <fullName evidence="5">LysM peptidoglycan-binding domain-containing protein</fullName>
    </submittedName>
</protein>
<name>A0ABW2UZD2_9BACI</name>
<dbReference type="InterPro" id="IPR036908">
    <property type="entry name" value="RlpA-like_sf"/>
</dbReference>
<dbReference type="SMART" id="SM00257">
    <property type="entry name" value="LysM"/>
    <property type="match status" value="2"/>
</dbReference>
<dbReference type="Proteomes" id="UP001596620">
    <property type="component" value="Unassembled WGS sequence"/>
</dbReference>
<feature type="region of interest" description="Disordered" evidence="2">
    <location>
        <begin position="125"/>
        <end position="176"/>
    </location>
</feature>
<evidence type="ECO:0000256" key="3">
    <source>
        <dbReference type="SAM" id="SignalP"/>
    </source>
</evidence>
<dbReference type="CDD" id="cd22786">
    <property type="entry name" value="DPBB_YuiC-like"/>
    <property type="match status" value="1"/>
</dbReference>
<dbReference type="PANTHER" id="PTHR39160:SF6">
    <property type="entry name" value="CELL WALL-BINDING PROTEIN YOCH"/>
    <property type="match status" value="1"/>
</dbReference>
<dbReference type="PROSITE" id="PS51782">
    <property type="entry name" value="LYSM"/>
    <property type="match status" value="2"/>
</dbReference>